<proteinExistence type="predicted"/>
<comment type="caution">
    <text evidence="2">The sequence shown here is derived from an EMBL/GenBank/DDBJ whole genome shotgun (WGS) entry which is preliminary data.</text>
</comment>
<sequence>MLGSTDRRDLELLVEALVDIYYVMLSLGAIVRESTRIWAQGYQIRLPTEFVKATLILMDAGRVLDAAWKAIYSPARIVSEELKISRFSEGRLDIPLTSKLRGRGLALIATRKRKMDLESIENIFLKAVLERMKSELRSILNNIDNFACKDEVYEIVFKGFTSNLKQELAAICNNIDRLNDKTFLRYIRITPALIEDRALKTLALRILEKGLYPYSLIARMALNYIKMKPIALLTRYVNEARQVEKTSLRLWDYKLYEVYTYYTVVYSIVKALEPFKLEFGEDYALLKADKHEILITYDRSPECKSWFSHGKVKMFDGNKVVFPPGKPDIAVHVNDVVKTVGDAKYRVSVKELSQARFKVLGYMHEYSAPIGALFFDPMHITYREEIDSEDRDFVVFLEKAIKCDGFLIERNSNDAFYVVPLKPMSYNQLLRSRILDVLMDIAEKLTSCN</sequence>
<name>A0A497EPR3_9CREN</name>
<evidence type="ECO:0000313" key="2">
    <source>
        <dbReference type="EMBL" id="RLE48538.1"/>
    </source>
</evidence>
<evidence type="ECO:0008006" key="4">
    <source>
        <dbReference type="Google" id="ProtNLM"/>
    </source>
</evidence>
<reference evidence="2 3" key="1">
    <citation type="submission" date="2018-06" db="EMBL/GenBank/DDBJ databases">
        <title>Extensive metabolic versatility and redundancy in microbially diverse, dynamic hydrothermal sediments.</title>
        <authorList>
            <person name="Dombrowski N."/>
            <person name="Teske A."/>
            <person name="Baker B.J."/>
        </authorList>
    </citation>
    <scope>NUCLEOTIDE SEQUENCE [LARGE SCALE GENOMIC DNA]</scope>
    <source>
        <strain evidence="2">B66_G16</strain>
    </source>
</reference>
<dbReference type="EMBL" id="QMQV01000069">
    <property type="protein sequence ID" value="RLE48538.1"/>
    <property type="molecule type" value="Genomic_DNA"/>
</dbReference>
<dbReference type="AlphaFoldDB" id="A0A497EPR3"/>
<feature type="coiled-coil region" evidence="1">
    <location>
        <begin position="129"/>
        <end position="181"/>
    </location>
</feature>
<gene>
    <name evidence="2" type="ORF">DRJ31_06995</name>
</gene>
<evidence type="ECO:0000313" key="3">
    <source>
        <dbReference type="Proteomes" id="UP000278475"/>
    </source>
</evidence>
<dbReference type="Proteomes" id="UP000278475">
    <property type="component" value="Unassembled WGS sequence"/>
</dbReference>
<keyword evidence="1" id="KW-0175">Coiled coil</keyword>
<accession>A0A497EPR3</accession>
<organism evidence="2 3">
    <name type="scientific">Thermoproteota archaeon</name>
    <dbReference type="NCBI Taxonomy" id="2056631"/>
    <lineage>
        <taxon>Archaea</taxon>
        <taxon>Thermoproteota</taxon>
    </lineage>
</organism>
<protein>
    <recommendedName>
        <fullName evidence="4">DUF2357 domain-containing protein</fullName>
    </recommendedName>
</protein>
<evidence type="ECO:0000256" key="1">
    <source>
        <dbReference type="SAM" id="Coils"/>
    </source>
</evidence>